<feature type="transmembrane region" description="Helical" evidence="2">
    <location>
        <begin position="230"/>
        <end position="247"/>
    </location>
</feature>
<name>A0AAP6BI81_9ACTN</name>
<dbReference type="Proteomes" id="UP001272987">
    <property type="component" value="Unassembled WGS sequence"/>
</dbReference>
<dbReference type="EMBL" id="JARAWC010000038">
    <property type="protein sequence ID" value="MDX2965191.1"/>
    <property type="molecule type" value="Genomic_DNA"/>
</dbReference>
<feature type="transmembrane region" description="Helical" evidence="2">
    <location>
        <begin position="32"/>
        <end position="51"/>
    </location>
</feature>
<protein>
    <submittedName>
        <fullName evidence="3">ABC transporter permease</fullName>
    </submittedName>
</protein>
<keyword evidence="5" id="KW-1185">Reference proteome</keyword>
<sequence length="530" mass="55494">MSTGVVTRPRPQAPHDSPRAQRALVRFESARVLGHPAFLTAVLLYAALWAYEAWGGGPRGRYPVLQDEDRYTQLPLLLLAAGALVATNLTTTRLHRSGTQPLSDVLGLPPWRRTLAHLTTALPPAALAALLATARIAAYAASPTAVGSPSPAELATGPAVVLLAGCAGVTLARLTPSAAAGPYAVLLLGVLVLCGALGVRGLKWAGPVGVEDEFAAPLPGDLMHRPVAEHLVYLAAVTGVLALLALVRTGMRAAPVRVALVVLAGTAVVAGVLQYRPLPDDVVARRVDAELHPGDRQRCRVADRVTFCAFPEFLARSRDWQRVTDGILTGAPATEGPYAVRQRIFLGADHDGAGQDGVAGMPPLEAWARDDDRHGTPGAVTVGTGWGTDDTGGDEMLAFAVRFADRVVPGHDPSDGGMLCRARAVTVLWLAAQATPQTADALRSIQRRSINGVTLDTLGSSQALGFGAPEVQVVRDLLDLPAPEVADRLKASWPALADERTSTGRAARLLGVTAPPDAEQGAEDTRCDTD</sequence>
<feature type="transmembrane region" description="Helical" evidence="2">
    <location>
        <begin position="154"/>
        <end position="172"/>
    </location>
</feature>
<feature type="transmembrane region" description="Helical" evidence="2">
    <location>
        <begin position="121"/>
        <end position="142"/>
    </location>
</feature>
<dbReference type="GeneID" id="69805666"/>
<feature type="region of interest" description="Disordered" evidence="1">
    <location>
        <begin position="511"/>
        <end position="530"/>
    </location>
</feature>
<keyword evidence="2" id="KW-0472">Membrane</keyword>
<dbReference type="AlphaFoldDB" id="A0AAP6BI81"/>
<feature type="transmembrane region" description="Helical" evidence="2">
    <location>
        <begin position="254"/>
        <end position="275"/>
    </location>
</feature>
<dbReference type="EMBL" id="JARAWP010000028">
    <property type="protein sequence ID" value="MDX3023579.1"/>
    <property type="molecule type" value="Genomic_DNA"/>
</dbReference>
<evidence type="ECO:0000313" key="6">
    <source>
        <dbReference type="Proteomes" id="UP001282288"/>
    </source>
</evidence>
<evidence type="ECO:0000313" key="4">
    <source>
        <dbReference type="EMBL" id="MDX3023579.1"/>
    </source>
</evidence>
<keyword evidence="2" id="KW-1133">Transmembrane helix</keyword>
<comment type="caution">
    <text evidence="3">The sequence shown here is derived from an EMBL/GenBank/DDBJ whole genome shotgun (WGS) entry which is preliminary data.</text>
</comment>
<evidence type="ECO:0000313" key="3">
    <source>
        <dbReference type="EMBL" id="MDX2965191.1"/>
    </source>
</evidence>
<evidence type="ECO:0000256" key="2">
    <source>
        <dbReference type="SAM" id="Phobius"/>
    </source>
</evidence>
<dbReference type="Proteomes" id="UP001282288">
    <property type="component" value="Unassembled WGS sequence"/>
</dbReference>
<reference evidence="3 5" key="1">
    <citation type="journal article" date="2023" name="Microb. Genom.">
        <title>Mesoterricola silvestris gen. nov., sp. nov., Mesoterricola sediminis sp. nov., Geothrix oryzae sp. nov., Geothrix edaphica sp. nov., Geothrix rubra sp. nov., and Geothrix limicola sp. nov., six novel members of Acidobacteriota isolated from soils.</title>
        <authorList>
            <person name="Weisberg A.J."/>
            <person name="Pearce E."/>
            <person name="Kramer C.G."/>
            <person name="Chang J.H."/>
            <person name="Clarke C.R."/>
        </authorList>
    </citation>
    <scope>NUCLEOTIDE SEQUENCE</scope>
    <source>
        <strain evidence="4 5">NB05-1H</strain>
        <strain evidence="3">NRRL_B-16521</strain>
    </source>
</reference>
<feature type="transmembrane region" description="Helical" evidence="2">
    <location>
        <begin position="184"/>
        <end position="202"/>
    </location>
</feature>
<evidence type="ECO:0000313" key="5">
    <source>
        <dbReference type="Proteomes" id="UP001272987"/>
    </source>
</evidence>
<organism evidence="3 6">
    <name type="scientific">Streptomyces acidiscabies</name>
    <dbReference type="NCBI Taxonomy" id="42234"/>
    <lineage>
        <taxon>Bacteria</taxon>
        <taxon>Bacillati</taxon>
        <taxon>Actinomycetota</taxon>
        <taxon>Actinomycetes</taxon>
        <taxon>Kitasatosporales</taxon>
        <taxon>Streptomycetaceae</taxon>
        <taxon>Streptomyces</taxon>
    </lineage>
</organism>
<keyword evidence="2" id="KW-0812">Transmembrane</keyword>
<dbReference type="RefSeq" id="WP_063870998.1">
    <property type="nucleotide sequence ID" value="NZ_BCMK01000085.1"/>
</dbReference>
<feature type="transmembrane region" description="Helical" evidence="2">
    <location>
        <begin position="71"/>
        <end position="90"/>
    </location>
</feature>
<proteinExistence type="predicted"/>
<gene>
    <name evidence="3" type="ORF">PV399_36525</name>
    <name evidence="4" type="ORF">PV666_37755</name>
</gene>
<accession>A0AAP6BI81</accession>
<evidence type="ECO:0000256" key="1">
    <source>
        <dbReference type="SAM" id="MobiDB-lite"/>
    </source>
</evidence>